<reference evidence="1 2" key="1">
    <citation type="journal article" date="2013" name="Int. J. Syst. Evol. Microbiol.">
        <title>Chryseobacterium angstadtii sp. nov., isolated from a newt tank.</title>
        <authorList>
            <person name="Kirk K.E."/>
            <person name="Hoffman J.A."/>
            <person name="Smith K.A."/>
            <person name="Strahan B.L."/>
            <person name="Failor K.C."/>
            <person name="Krebs J.E."/>
            <person name="Gale A.N."/>
            <person name="Do T.D."/>
            <person name="Sontag T.C."/>
            <person name="Batties A.M."/>
            <person name="Mistiszyn K."/>
            <person name="Newman J.D."/>
        </authorList>
    </citation>
    <scope>NUCLEOTIDE SEQUENCE [LARGE SCALE GENOMIC DNA]</scope>
    <source>
        <strain evidence="1 2">KM</strain>
    </source>
</reference>
<organism evidence="1 2">
    <name type="scientific">Chryseobacterium angstadtii</name>
    <dbReference type="NCBI Taxonomy" id="558151"/>
    <lineage>
        <taxon>Bacteria</taxon>
        <taxon>Pseudomonadati</taxon>
        <taxon>Bacteroidota</taxon>
        <taxon>Flavobacteriia</taxon>
        <taxon>Flavobacteriales</taxon>
        <taxon>Weeksellaceae</taxon>
        <taxon>Chryseobacterium group</taxon>
        <taxon>Chryseobacterium</taxon>
    </lineage>
</organism>
<dbReference type="Proteomes" id="UP000036261">
    <property type="component" value="Unassembled WGS sequence"/>
</dbReference>
<proteinExistence type="predicted"/>
<accession>A0A0J7KSJ1</accession>
<evidence type="ECO:0000313" key="2">
    <source>
        <dbReference type="Proteomes" id="UP000036261"/>
    </source>
</evidence>
<dbReference type="SUPFAM" id="SSF46689">
    <property type="entry name" value="Homeodomain-like"/>
    <property type="match status" value="1"/>
</dbReference>
<dbReference type="PATRIC" id="fig|558151.6.peg.3826"/>
<evidence type="ECO:0000313" key="1">
    <source>
        <dbReference type="EMBL" id="KMQ60150.1"/>
    </source>
</evidence>
<dbReference type="EMBL" id="LFND01000006">
    <property type="protein sequence ID" value="KMQ60150.1"/>
    <property type="molecule type" value="Genomic_DNA"/>
</dbReference>
<dbReference type="OrthoDB" id="799937at2"/>
<keyword evidence="2" id="KW-1185">Reference proteome</keyword>
<dbReference type="RefSeq" id="WP_048508093.1">
    <property type="nucleotide sequence ID" value="NZ_LFND01000006.1"/>
</dbReference>
<dbReference type="InterPro" id="IPR009057">
    <property type="entry name" value="Homeodomain-like_sf"/>
</dbReference>
<dbReference type="AlphaFoldDB" id="A0A0J7KSJ1"/>
<gene>
    <name evidence="1" type="ORF">ACM46_18115</name>
</gene>
<comment type="caution">
    <text evidence="1">The sequence shown here is derived from an EMBL/GenBank/DDBJ whole genome shotgun (WGS) entry which is preliminary data.</text>
</comment>
<name>A0A0J7KSJ1_9FLAO</name>
<sequence length="144" mass="17552">MNFNKIHIGKLIEARVAEADIELARIKKYLNLSEERVRQMYEEEHLDTEILLRMSKLLEYDFFRIYSQHLILYAPQTRQTKHSQEAEETKLPVFRKNIYTQEIIDFMLELIFTNEKTKTQITEEYNIPKTTLYKWISKYKNRDL</sequence>
<protein>
    <submittedName>
        <fullName evidence="1">Transposase</fullName>
    </submittedName>
</protein>
<dbReference type="STRING" id="558151.ACM46_18115"/>